<accession>A0AAV7UNZ5</accession>
<name>A0AAV7UNZ5_PLEWA</name>
<proteinExistence type="predicted"/>
<feature type="compositionally biased region" description="Polar residues" evidence="1">
    <location>
        <begin position="107"/>
        <end position="125"/>
    </location>
</feature>
<evidence type="ECO:0000256" key="1">
    <source>
        <dbReference type="SAM" id="MobiDB-lite"/>
    </source>
</evidence>
<feature type="region of interest" description="Disordered" evidence="1">
    <location>
        <begin position="101"/>
        <end position="153"/>
    </location>
</feature>
<evidence type="ECO:0000313" key="3">
    <source>
        <dbReference type="Proteomes" id="UP001066276"/>
    </source>
</evidence>
<sequence length="223" mass="24012">MLVNPQPRITNQHSHPKTQYSQFTDKRNTAGHHACLAALFTHPVRSRSAHFPAASGVNPQPGTTCWGRPEAGRPLWGRRLTSLAVSVRLLPCSVIWPIWSGPRRSSKGPQQKQWSQSPAISSTQARRGGDETGDSGISCPPRTSPAAALTSKAPAQLKKLRGTDSTHSLPVGRSREAEIAPECRSPGATEHTYFLKYAGRRCPRLTTPPEAMRLGVPAGSGCG</sequence>
<dbReference type="Proteomes" id="UP001066276">
    <property type="component" value="Chromosome 2_2"/>
</dbReference>
<comment type="caution">
    <text evidence="2">The sequence shown here is derived from an EMBL/GenBank/DDBJ whole genome shotgun (WGS) entry which is preliminary data.</text>
</comment>
<gene>
    <name evidence="2" type="ORF">NDU88_000081</name>
</gene>
<dbReference type="AlphaFoldDB" id="A0AAV7UNZ5"/>
<organism evidence="2 3">
    <name type="scientific">Pleurodeles waltl</name>
    <name type="common">Iberian ribbed newt</name>
    <dbReference type="NCBI Taxonomy" id="8319"/>
    <lineage>
        <taxon>Eukaryota</taxon>
        <taxon>Metazoa</taxon>
        <taxon>Chordata</taxon>
        <taxon>Craniata</taxon>
        <taxon>Vertebrata</taxon>
        <taxon>Euteleostomi</taxon>
        <taxon>Amphibia</taxon>
        <taxon>Batrachia</taxon>
        <taxon>Caudata</taxon>
        <taxon>Salamandroidea</taxon>
        <taxon>Salamandridae</taxon>
        <taxon>Pleurodelinae</taxon>
        <taxon>Pleurodeles</taxon>
    </lineage>
</organism>
<dbReference type="EMBL" id="JANPWB010000004">
    <property type="protein sequence ID" value="KAJ1190759.1"/>
    <property type="molecule type" value="Genomic_DNA"/>
</dbReference>
<protein>
    <submittedName>
        <fullName evidence="2">Uncharacterized protein</fullName>
    </submittedName>
</protein>
<keyword evidence="3" id="KW-1185">Reference proteome</keyword>
<evidence type="ECO:0000313" key="2">
    <source>
        <dbReference type="EMBL" id="KAJ1190759.1"/>
    </source>
</evidence>
<reference evidence="2" key="1">
    <citation type="journal article" date="2022" name="bioRxiv">
        <title>Sequencing and chromosome-scale assembly of the giantPleurodeles waltlgenome.</title>
        <authorList>
            <person name="Brown T."/>
            <person name="Elewa A."/>
            <person name="Iarovenko S."/>
            <person name="Subramanian E."/>
            <person name="Araus A.J."/>
            <person name="Petzold A."/>
            <person name="Susuki M."/>
            <person name="Suzuki K.-i.T."/>
            <person name="Hayashi T."/>
            <person name="Toyoda A."/>
            <person name="Oliveira C."/>
            <person name="Osipova E."/>
            <person name="Leigh N.D."/>
            <person name="Simon A."/>
            <person name="Yun M.H."/>
        </authorList>
    </citation>
    <scope>NUCLEOTIDE SEQUENCE</scope>
    <source>
        <strain evidence="2">20211129_DDA</strain>
        <tissue evidence="2">Liver</tissue>
    </source>
</reference>